<name>A0A1G8J5H6_9BACL</name>
<feature type="signal peptide" evidence="2">
    <location>
        <begin position="1"/>
        <end position="20"/>
    </location>
</feature>
<evidence type="ECO:0000256" key="1">
    <source>
        <dbReference type="SAM" id="MobiDB-lite"/>
    </source>
</evidence>
<gene>
    <name evidence="3" type="ORF">SAMN05216192_10481</name>
</gene>
<dbReference type="AlphaFoldDB" id="A0A1G8J5H6"/>
<dbReference type="RefSeq" id="WP_090712832.1">
    <property type="nucleotide sequence ID" value="NZ_CBCSKY010000004.1"/>
</dbReference>
<organism evidence="3 4">
    <name type="scientific">Paenibacillus typhae</name>
    <dbReference type="NCBI Taxonomy" id="1174501"/>
    <lineage>
        <taxon>Bacteria</taxon>
        <taxon>Bacillati</taxon>
        <taxon>Bacillota</taxon>
        <taxon>Bacilli</taxon>
        <taxon>Bacillales</taxon>
        <taxon>Paenibacillaceae</taxon>
        <taxon>Paenibacillus</taxon>
    </lineage>
</organism>
<protein>
    <submittedName>
        <fullName evidence="3">Uncharacterized protein</fullName>
    </submittedName>
</protein>
<accession>A0A1G8J5H6</accession>
<feature type="compositionally biased region" description="Polar residues" evidence="1">
    <location>
        <begin position="45"/>
        <end position="54"/>
    </location>
</feature>
<evidence type="ECO:0000313" key="3">
    <source>
        <dbReference type="EMBL" id="SDI26446.1"/>
    </source>
</evidence>
<evidence type="ECO:0000256" key="2">
    <source>
        <dbReference type="SAM" id="SignalP"/>
    </source>
</evidence>
<dbReference type="STRING" id="1174501.SAMN05216192_10481"/>
<proteinExistence type="predicted"/>
<dbReference type="EMBL" id="FNDX01000004">
    <property type="protein sequence ID" value="SDI26446.1"/>
    <property type="molecule type" value="Genomic_DNA"/>
</dbReference>
<dbReference type="OrthoDB" id="1954789at2"/>
<dbReference type="PROSITE" id="PS51257">
    <property type="entry name" value="PROKAR_LIPOPROTEIN"/>
    <property type="match status" value="1"/>
</dbReference>
<keyword evidence="2" id="KW-0732">Signal</keyword>
<evidence type="ECO:0000313" key="4">
    <source>
        <dbReference type="Proteomes" id="UP000199050"/>
    </source>
</evidence>
<dbReference type="Proteomes" id="UP000199050">
    <property type="component" value="Unassembled WGS sequence"/>
</dbReference>
<feature type="region of interest" description="Disordered" evidence="1">
    <location>
        <begin position="45"/>
        <end position="71"/>
    </location>
</feature>
<sequence>MRLLLPVTFLLLLLFLTGCAENNSPSAGQAAANVISNVSAAPGSSNLPNATTGSDAPDSSIAPHTPVTGQMPVTMPPDFAFSVRFGITGKNEINTFNGTVTKDLVVKGTAQAELVLTDSELADIYARLRTINIYRELNLEPDTRNCVQTPFDEEHWQIRLDGEERSFYWDEENCEITADAKLMKELRSYIFELVKSRPAYLELPEAVGGYD</sequence>
<keyword evidence="4" id="KW-1185">Reference proteome</keyword>
<reference evidence="4" key="1">
    <citation type="submission" date="2016-10" db="EMBL/GenBank/DDBJ databases">
        <authorList>
            <person name="Varghese N."/>
            <person name="Submissions S."/>
        </authorList>
    </citation>
    <scope>NUCLEOTIDE SEQUENCE [LARGE SCALE GENOMIC DNA]</scope>
    <source>
        <strain evidence="4">CGMCC 1.11012</strain>
    </source>
</reference>
<feature type="chain" id="PRO_5011552010" evidence="2">
    <location>
        <begin position="21"/>
        <end position="211"/>
    </location>
</feature>